<dbReference type="EMBL" id="FOGB01000012">
    <property type="protein sequence ID" value="SEQ96415.1"/>
    <property type="molecule type" value="Genomic_DNA"/>
</dbReference>
<dbReference type="AlphaFoldDB" id="A0A1H9KC15"/>
<keyword evidence="1" id="KW-0812">Transmembrane</keyword>
<feature type="transmembrane region" description="Helical" evidence="1">
    <location>
        <begin position="23"/>
        <end position="50"/>
    </location>
</feature>
<keyword evidence="1" id="KW-1133">Transmembrane helix</keyword>
<reference evidence="3" key="1">
    <citation type="submission" date="2016-10" db="EMBL/GenBank/DDBJ databases">
        <authorList>
            <person name="Varghese N."/>
            <person name="Submissions S."/>
        </authorList>
    </citation>
    <scope>NUCLEOTIDE SEQUENCE [LARGE SCALE GENOMIC DNA]</scope>
    <source>
        <strain evidence="3">DSM 18887</strain>
    </source>
</reference>
<keyword evidence="3" id="KW-1185">Reference proteome</keyword>
<dbReference type="STRING" id="355243.SAMN03080615_03429"/>
<protein>
    <submittedName>
        <fullName evidence="2">Uncharacterized protein</fullName>
    </submittedName>
</protein>
<evidence type="ECO:0000313" key="2">
    <source>
        <dbReference type="EMBL" id="SEQ96415.1"/>
    </source>
</evidence>
<sequence length="154" mass="16863">MITNQSPTETVLAEKPEEVKAEVLLAALSSTHALSFISAVLAGLCGLLIIFGGSLLVRLIAFAGILIALLQSYYFWRVSLDRKLLPVLLKHGAKSFDQGLRFLFPAKADSLITLTMSDRLQGIRKLFFRQCWLAIVQSLLTLLSLVLCLISAAC</sequence>
<proteinExistence type="predicted"/>
<dbReference type="RefSeq" id="WP_091360645.1">
    <property type="nucleotide sequence ID" value="NZ_AP025284.1"/>
</dbReference>
<evidence type="ECO:0000256" key="1">
    <source>
        <dbReference type="SAM" id="Phobius"/>
    </source>
</evidence>
<feature type="transmembrane region" description="Helical" evidence="1">
    <location>
        <begin position="131"/>
        <end position="153"/>
    </location>
</feature>
<dbReference type="Proteomes" id="UP000198749">
    <property type="component" value="Unassembled WGS sequence"/>
</dbReference>
<feature type="transmembrane region" description="Helical" evidence="1">
    <location>
        <begin position="56"/>
        <end position="76"/>
    </location>
</feature>
<organism evidence="2 3">
    <name type="scientific">Amphritea atlantica</name>
    <dbReference type="NCBI Taxonomy" id="355243"/>
    <lineage>
        <taxon>Bacteria</taxon>
        <taxon>Pseudomonadati</taxon>
        <taxon>Pseudomonadota</taxon>
        <taxon>Gammaproteobacteria</taxon>
        <taxon>Oceanospirillales</taxon>
        <taxon>Oceanospirillaceae</taxon>
        <taxon>Amphritea</taxon>
    </lineage>
</organism>
<gene>
    <name evidence="2" type="ORF">SAMN03080615_03429</name>
</gene>
<evidence type="ECO:0000313" key="3">
    <source>
        <dbReference type="Proteomes" id="UP000198749"/>
    </source>
</evidence>
<keyword evidence="1" id="KW-0472">Membrane</keyword>
<accession>A0A1H9KC15</accession>
<name>A0A1H9KC15_9GAMM</name>